<dbReference type="Proteomes" id="UP000002725">
    <property type="component" value="Chromosome"/>
</dbReference>
<keyword evidence="6" id="KW-0812">Transmembrane</keyword>
<keyword evidence="9" id="KW-0418">Kinase</keyword>
<feature type="modified residue" description="4-aspartylphosphate" evidence="5">
    <location>
        <position position="636"/>
    </location>
</feature>
<dbReference type="PANTHER" id="PTHR45339:SF1">
    <property type="entry name" value="HYBRID SIGNAL TRANSDUCTION HISTIDINE KINASE J"/>
    <property type="match status" value="1"/>
</dbReference>
<dbReference type="SMART" id="SM00387">
    <property type="entry name" value="HATPase_c"/>
    <property type="match status" value="1"/>
</dbReference>
<dbReference type="Gene3D" id="3.30.565.10">
    <property type="entry name" value="Histidine kinase-like ATPase, C-terminal domain"/>
    <property type="match status" value="1"/>
</dbReference>
<dbReference type="PROSITE" id="PS50110">
    <property type="entry name" value="RESPONSE_REGULATORY"/>
    <property type="match status" value="2"/>
</dbReference>
<comment type="caution">
    <text evidence="5">Lacks conserved residue(s) required for the propagation of feature annotation.</text>
</comment>
<feature type="transmembrane region" description="Helical" evidence="6">
    <location>
        <begin position="55"/>
        <end position="74"/>
    </location>
</feature>
<dbReference type="HOGENOM" id="CLU_000445_104_18_10"/>
<dbReference type="eggNOG" id="COG3706">
    <property type="taxonomic scope" value="Bacteria"/>
</dbReference>
<feature type="transmembrane region" description="Helical" evidence="6">
    <location>
        <begin position="21"/>
        <end position="43"/>
    </location>
</feature>
<evidence type="ECO:0000313" key="10">
    <source>
        <dbReference type="Proteomes" id="UP000002725"/>
    </source>
</evidence>
<dbReference type="EC" id="2.7.13.3" evidence="2"/>
<evidence type="ECO:0000256" key="4">
    <source>
        <dbReference type="ARBA" id="ARBA00023012"/>
    </source>
</evidence>
<dbReference type="InterPro" id="IPR003661">
    <property type="entry name" value="HisK_dim/P_dom"/>
</dbReference>
<evidence type="ECO:0000256" key="2">
    <source>
        <dbReference type="ARBA" id="ARBA00012438"/>
    </source>
</evidence>
<dbReference type="PRINTS" id="PR00344">
    <property type="entry name" value="BCTRLSENSOR"/>
</dbReference>
<feature type="transmembrane region" description="Helical" evidence="6">
    <location>
        <begin position="156"/>
        <end position="179"/>
    </location>
</feature>
<gene>
    <name evidence="9" type="ordered locus">Paes_2193</name>
</gene>
<dbReference type="InterPro" id="IPR001789">
    <property type="entry name" value="Sig_transdc_resp-reg_receiver"/>
</dbReference>
<dbReference type="InterPro" id="IPR036890">
    <property type="entry name" value="HATPase_C_sf"/>
</dbReference>
<evidence type="ECO:0000256" key="6">
    <source>
        <dbReference type="SAM" id="Phobius"/>
    </source>
</evidence>
<dbReference type="InterPro" id="IPR011006">
    <property type="entry name" value="CheY-like_superfamily"/>
</dbReference>
<dbReference type="Gene3D" id="3.40.50.2300">
    <property type="match status" value="2"/>
</dbReference>
<dbReference type="InterPro" id="IPR004358">
    <property type="entry name" value="Sig_transdc_His_kin-like_C"/>
</dbReference>
<sequence>MRAIMKIIERMQASFQEGTQISQFNMIAAAIIGGTGHFLLYFVYKYLFQHNWENLPFRLVAVVLSIGVLLRLRYPDFLGKYFLYFWHFMLIYMLPFIITLFALKNNFEQPWLYWEIFMIFVLMSFVPNMFMFLFDLLSGLAAAYAVFLISSPNTEIISTFSVAEYSIVAVFSIVAGYVFSLSNIRGIVAQEKNTALQMLAASIAHEMRNPLGQVKFSFEKILQELPIEHQEKMVEQISADALDRVYLSVAQGQMAVNRGGQIINMLLNETKNKSIDQDNFTYCSCQSITRKALDEYGYESDEERRKLTLDVQEDFFIRVDETLYIFVLFNLIINAFYFIKPYPDARITIRIEKGASRNRVYVRDTGPGIPSENLDKLFDAFFTSGKKGGTGLGLAYCKRVMHAFQGDIVCDSVEGEYTEFMLTFQKEEADKLNDFRNAMISEYKALFNNKRLLIVDDEMVDRQKIVEQLKPFNVSISEAENGQQAIDQLQKKRYDVVLMNLNMPVMNGYEATESIRSGKAGQSLSNIPIIGFTSSPPYIARAKSEKVGMQGFIAKPVEEFELITNIATALKAASINGKATFAGLTILLVDDATVIRLSLKGMLEKLQINIVEAVNGTRAIEHLKNNGHPCDLILMDFQMPGLDGLETTRIIRNELGSHHKNIPIIGLSGESDEREIAKALHAGMNDYLYKPVDNYLLINKIGRWVNTKQTLQSECL</sequence>
<evidence type="ECO:0000256" key="5">
    <source>
        <dbReference type="PROSITE-ProRule" id="PRU00169"/>
    </source>
</evidence>
<feature type="transmembrane region" description="Helical" evidence="6">
    <location>
        <begin position="109"/>
        <end position="126"/>
    </location>
</feature>
<dbReference type="Pfam" id="PF00072">
    <property type="entry name" value="Response_reg"/>
    <property type="match status" value="2"/>
</dbReference>
<dbReference type="SUPFAM" id="SSF47384">
    <property type="entry name" value="Homodimeric domain of signal transducing histidine kinase"/>
    <property type="match status" value="1"/>
</dbReference>
<dbReference type="Gene3D" id="1.10.287.130">
    <property type="match status" value="1"/>
</dbReference>
<dbReference type="eggNOG" id="COG2205">
    <property type="taxonomic scope" value="Bacteria"/>
</dbReference>
<comment type="catalytic activity">
    <reaction evidence="1">
        <text>ATP + protein L-histidine = ADP + protein N-phospho-L-histidine.</text>
        <dbReference type="EC" id="2.7.13.3"/>
    </reaction>
</comment>
<keyword evidence="10" id="KW-1185">Reference proteome</keyword>
<feature type="domain" description="Histidine kinase" evidence="7">
    <location>
        <begin position="202"/>
        <end position="428"/>
    </location>
</feature>
<keyword evidence="6" id="KW-0472">Membrane</keyword>
<dbReference type="KEGG" id="paa:Paes_2193"/>
<dbReference type="PANTHER" id="PTHR45339">
    <property type="entry name" value="HYBRID SIGNAL TRANSDUCTION HISTIDINE KINASE J"/>
    <property type="match status" value="1"/>
</dbReference>
<proteinExistence type="predicted"/>
<evidence type="ECO:0000313" key="9">
    <source>
        <dbReference type="EMBL" id="ACF47195.1"/>
    </source>
</evidence>
<evidence type="ECO:0000256" key="1">
    <source>
        <dbReference type="ARBA" id="ARBA00000085"/>
    </source>
</evidence>
<dbReference type="InterPro" id="IPR005467">
    <property type="entry name" value="His_kinase_dom"/>
</dbReference>
<dbReference type="SUPFAM" id="SSF55874">
    <property type="entry name" value="ATPase domain of HSP90 chaperone/DNA topoisomerase II/histidine kinase"/>
    <property type="match status" value="1"/>
</dbReference>
<reference evidence="9" key="1">
    <citation type="submission" date="2008-06" db="EMBL/GenBank/DDBJ databases">
        <title>Complete sequence of chromosome of Prosthecochloris aestuarii DSM 271.</title>
        <authorList>
            <consortium name="US DOE Joint Genome Institute"/>
            <person name="Lucas S."/>
            <person name="Copeland A."/>
            <person name="Lapidus A."/>
            <person name="Glavina del Rio T."/>
            <person name="Dalin E."/>
            <person name="Tice H."/>
            <person name="Bruce D."/>
            <person name="Goodwin L."/>
            <person name="Pitluck S."/>
            <person name="Schmutz J."/>
            <person name="Larimer F."/>
            <person name="Land M."/>
            <person name="Hauser L."/>
            <person name="Kyrpides N."/>
            <person name="Anderson I."/>
            <person name="Liu Z."/>
            <person name="Li T."/>
            <person name="Zhao F."/>
            <person name="Overmann J."/>
            <person name="Bryant D.A."/>
            <person name="Richardson P."/>
        </authorList>
    </citation>
    <scope>NUCLEOTIDE SEQUENCE [LARGE SCALE GENOMIC DNA]</scope>
    <source>
        <strain evidence="9">DSM 271</strain>
    </source>
</reference>
<feature type="domain" description="Response regulatory" evidence="8">
    <location>
        <begin position="585"/>
        <end position="705"/>
    </location>
</feature>
<organism evidence="9 10">
    <name type="scientific">Prosthecochloris aestuarii (strain DSM 271 / SK 413)</name>
    <dbReference type="NCBI Taxonomy" id="290512"/>
    <lineage>
        <taxon>Bacteria</taxon>
        <taxon>Pseudomonadati</taxon>
        <taxon>Chlorobiota</taxon>
        <taxon>Chlorobiia</taxon>
        <taxon>Chlorobiales</taxon>
        <taxon>Chlorobiaceae</taxon>
        <taxon>Prosthecochloris</taxon>
    </lineage>
</organism>
<dbReference type="eggNOG" id="COG0784">
    <property type="taxonomic scope" value="Bacteria"/>
</dbReference>
<keyword evidence="4" id="KW-0902">Two-component regulatory system</keyword>
<keyword evidence="6" id="KW-1133">Transmembrane helix</keyword>
<dbReference type="STRING" id="290512.Paes_2193"/>
<dbReference type="SMART" id="SM00448">
    <property type="entry name" value="REC"/>
    <property type="match status" value="2"/>
</dbReference>
<accession>B4S693</accession>
<name>B4S693_PROA2</name>
<protein>
    <recommendedName>
        <fullName evidence="2">histidine kinase</fullName>
        <ecNumber evidence="2">2.7.13.3</ecNumber>
    </recommendedName>
</protein>
<keyword evidence="9" id="KW-0808">Transferase</keyword>
<keyword evidence="3 5" id="KW-0597">Phosphoprotein</keyword>
<dbReference type="CDD" id="cd00082">
    <property type="entry name" value="HisKA"/>
    <property type="match status" value="1"/>
</dbReference>
<dbReference type="CDD" id="cd17546">
    <property type="entry name" value="REC_hyHK_CKI1_RcsC-like"/>
    <property type="match status" value="2"/>
</dbReference>
<feature type="transmembrane region" description="Helical" evidence="6">
    <location>
        <begin position="81"/>
        <end position="103"/>
    </location>
</feature>
<evidence type="ECO:0000259" key="8">
    <source>
        <dbReference type="PROSITE" id="PS50110"/>
    </source>
</evidence>
<evidence type="ECO:0000256" key="3">
    <source>
        <dbReference type="ARBA" id="ARBA00022553"/>
    </source>
</evidence>
<dbReference type="Pfam" id="PF02518">
    <property type="entry name" value="HATPase_c"/>
    <property type="match status" value="1"/>
</dbReference>
<feature type="transmembrane region" description="Helical" evidence="6">
    <location>
        <begin position="322"/>
        <end position="339"/>
    </location>
</feature>
<feature type="domain" description="Response regulatory" evidence="8">
    <location>
        <begin position="451"/>
        <end position="570"/>
    </location>
</feature>
<dbReference type="PROSITE" id="PS50109">
    <property type="entry name" value="HIS_KIN"/>
    <property type="match status" value="1"/>
</dbReference>
<dbReference type="InterPro" id="IPR036097">
    <property type="entry name" value="HisK_dim/P_sf"/>
</dbReference>
<dbReference type="InterPro" id="IPR003594">
    <property type="entry name" value="HATPase_dom"/>
</dbReference>
<dbReference type="AlphaFoldDB" id="B4S693"/>
<dbReference type="SUPFAM" id="SSF52172">
    <property type="entry name" value="CheY-like"/>
    <property type="match status" value="2"/>
</dbReference>
<evidence type="ECO:0000259" key="7">
    <source>
        <dbReference type="PROSITE" id="PS50109"/>
    </source>
</evidence>
<dbReference type="EMBL" id="CP001108">
    <property type="protein sequence ID" value="ACF47195.1"/>
    <property type="molecule type" value="Genomic_DNA"/>
</dbReference>
<dbReference type="GO" id="GO:0000155">
    <property type="term" value="F:phosphorelay sensor kinase activity"/>
    <property type="evidence" value="ECO:0007669"/>
    <property type="project" value="InterPro"/>
</dbReference>